<dbReference type="Proteomes" id="UP000595847">
    <property type="component" value="Chromosome"/>
</dbReference>
<evidence type="ECO:0000313" key="8">
    <source>
        <dbReference type="EMBL" id="QUO41930.1"/>
    </source>
</evidence>
<proteinExistence type="inferred from homology"/>
<evidence type="ECO:0000256" key="3">
    <source>
        <dbReference type="PIRSR" id="PIRSR603782-1"/>
    </source>
</evidence>
<evidence type="ECO:0000313" key="9">
    <source>
        <dbReference type="Proteomes" id="UP000595847"/>
    </source>
</evidence>
<feature type="domain" description="Thioredoxin" evidence="6">
    <location>
        <begin position="42"/>
        <end position="207"/>
    </location>
</feature>
<feature type="transmembrane region" description="Helical" evidence="5">
    <location>
        <begin position="15"/>
        <end position="37"/>
    </location>
</feature>
<protein>
    <submittedName>
        <fullName evidence="7">SCO family protein</fullName>
    </submittedName>
</protein>
<dbReference type="PANTHER" id="PTHR12151">
    <property type="entry name" value="ELECTRON TRANSPORT PROTIN SCO1/SENC FAMILY MEMBER"/>
    <property type="match status" value="1"/>
</dbReference>
<dbReference type="SUPFAM" id="SSF52833">
    <property type="entry name" value="Thioredoxin-like"/>
    <property type="match status" value="1"/>
</dbReference>
<comment type="similarity">
    <text evidence="1">Belongs to the SCO1/2 family.</text>
</comment>
<keyword evidence="10" id="KW-1185">Reference proteome</keyword>
<dbReference type="CDD" id="cd02968">
    <property type="entry name" value="SCO"/>
    <property type="match status" value="1"/>
</dbReference>
<sequence>MSEVTREQPSFWQRYWFVIAAGVLALLIVGVFGYQYWQKSQIPVLKQMNDFTLDSIDGSAYNFYEHNKKVRLVEFMFTHCPDICPATTFNMSKLQEQLKAEGLFGSKVEFVTITFDPERDTPEVLQKYAEQFNVDFSGWYFLRGEEAEIATVTKDFGMATLKQPDGSFAHTARIFLVDKDGSMRRAYGMASDMDMDLILQEMKQLAK</sequence>
<dbReference type="PANTHER" id="PTHR12151:SF25">
    <property type="entry name" value="LINALOOL DEHYDRATASE_ISOMERASE DOMAIN-CONTAINING PROTEIN"/>
    <property type="match status" value="1"/>
</dbReference>
<name>A0A7T5ELJ5_9BACL</name>
<dbReference type="InterPro" id="IPR036249">
    <property type="entry name" value="Thioredoxin-like_sf"/>
</dbReference>
<feature type="binding site" evidence="3">
    <location>
        <position position="80"/>
    </location>
    <ligand>
        <name>Cu cation</name>
        <dbReference type="ChEBI" id="CHEBI:23378"/>
    </ligand>
</feature>
<feature type="binding site" evidence="3">
    <location>
        <position position="84"/>
    </location>
    <ligand>
        <name>Cu cation</name>
        <dbReference type="ChEBI" id="CHEBI:23378"/>
    </ligand>
</feature>
<organism evidence="7 9">
    <name type="scientific">Brevibacillus composti</name>
    <dbReference type="NCBI Taxonomy" id="2796470"/>
    <lineage>
        <taxon>Bacteria</taxon>
        <taxon>Bacillati</taxon>
        <taxon>Bacillota</taxon>
        <taxon>Bacilli</taxon>
        <taxon>Bacillales</taxon>
        <taxon>Paenibacillaceae</taxon>
        <taxon>Brevibacillus</taxon>
    </lineage>
</organism>
<keyword evidence="2 3" id="KW-0186">Copper</keyword>
<keyword evidence="5" id="KW-0812">Transmembrane</keyword>
<keyword evidence="5" id="KW-1133">Transmembrane helix</keyword>
<gene>
    <name evidence="7" type="ORF">JD108_02340</name>
    <name evidence="8" type="ORF">KDJ56_02340</name>
</gene>
<evidence type="ECO:0000259" key="6">
    <source>
        <dbReference type="PROSITE" id="PS51352"/>
    </source>
</evidence>
<keyword evidence="5" id="KW-0472">Membrane</keyword>
<dbReference type="Gene3D" id="3.40.30.10">
    <property type="entry name" value="Glutaredoxin"/>
    <property type="match status" value="1"/>
</dbReference>
<dbReference type="GO" id="GO:0046872">
    <property type="term" value="F:metal ion binding"/>
    <property type="evidence" value="ECO:0007669"/>
    <property type="project" value="UniProtKB-KW"/>
</dbReference>
<reference evidence="7 9" key="1">
    <citation type="submission" date="2020-12" db="EMBL/GenBank/DDBJ databases">
        <title>strain FJAT-54423T represents a novel species of the genus Brevibacillus.</title>
        <authorList>
            <person name="Tang R."/>
        </authorList>
    </citation>
    <scope>NUCLEOTIDE SEQUENCE [LARGE SCALE GENOMIC DNA]</scope>
    <source>
        <strain evidence="7 9">FJAT-54423</strain>
    </source>
</reference>
<evidence type="ECO:0000256" key="1">
    <source>
        <dbReference type="ARBA" id="ARBA00010996"/>
    </source>
</evidence>
<evidence type="ECO:0000256" key="4">
    <source>
        <dbReference type="PIRSR" id="PIRSR603782-2"/>
    </source>
</evidence>
<dbReference type="EMBL" id="CP073708">
    <property type="protein sequence ID" value="QUO41930.1"/>
    <property type="molecule type" value="Genomic_DNA"/>
</dbReference>
<dbReference type="InterPro" id="IPR003782">
    <property type="entry name" value="SCO1/SenC"/>
</dbReference>
<keyword evidence="4" id="KW-1015">Disulfide bond</keyword>
<evidence type="ECO:0000256" key="5">
    <source>
        <dbReference type="SAM" id="Phobius"/>
    </source>
</evidence>
<feature type="disulfide bond" description="Redox-active" evidence="4">
    <location>
        <begin position="80"/>
        <end position="84"/>
    </location>
</feature>
<dbReference type="PROSITE" id="PS51352">
    <property type="entry name" value="THIOREDOXIN_2"/>
    <property type="match status" value="1"/>
</dbReference>
<dbReference type="Pfam" id="PF02630">
    <property type="entry name" value="SCO1-SenC"/>
    <property type="match status" value="1"/>
</dbReference>
<evidence type="ECO:0000256" key="2">
    <source>
        <dbReference type="ARBA" id="ARBA00023008"/>
    </source>
</evidence>
<dbReference type="InterPro" id="IPR013766">
    <property type="entry name" value="Thioredoxin_domain"/>
</dbReference>
<dbReference type="AlphaFoldDB" id="A0A7T5ELJ5"/>
<feature type="binding site" evidence="3">
    <location>
        <position position="170"/>
    </location>
    <ligand>
        <name>Cu cation</name>
        <dbReference type="ChEBI" id="CHEBI:23378"/>
    </ligand>
</feature>
<accession>A0A7T5ELJ5</accession>
<dbReference type="Proteomes" id="UP000677234">
    <property type="component" value="Chromosome"/>
</dbReference>
<dbReference type="KEGG" id="bcop:JD108_02340"/>
<evidence type="ECO:0000313" key="10">
    <source>
        <dbReference type="Proteomes" id="UP000677234"/>
    </source>
</evidence>
<reference evidence="8" key="2">
    <citation type="submission" date="2021-04" db="EMBL/GenBank/DDBJ databases">
        <title>Brevibacillus composti FJAT-54423, complete genome.</title>
        <authorList>
            <person name="Tang R."/>
        </authorList>
    </citation>
    <scope>NUCLEOTIDE SEQUENCE</scope>
    <source>
        <strain evidence="8">FJAT-54424</strain>
    </source>
</reference>
<evidence type="ECO:0000313" key="7">
    <source>
        <dbReference type="EMBL" id="QQE74846.1"/>
    </source>
</evidence>
<dbReference type="EMBL" id="CP066308">
    <property type="protein sequence ID" value="QQE74846.1"/>
    <property type="molecule type" value="Genomic_DNA"/>
</dbReference>
<keyword evidence="3" id="KW-0479">Metal-binding</keyword>
<dbReference type="RefSeq" id="WP_198828414.1">
    <property type="nucleotide sequence ID" value="NZ_CP066308.1"/>
</dbReference>